<evidence type="ECO:0000313" key="4">
    <source>
        <dbReference type="EMBL" id="RLN10377.1"/>
    </source>
</evidence>
<dbReference type="EMBL" id="MBDN02000189">
    <property type="protein sequence ID" value="RLN78440.1"/>
    <property type="molecule type" value="Genomic_DNA"/>
</dbReference>
<gene>
    <name evidence="4" type="ORF">BBI17_006037</name>
    <name evidence="5" type="ORF">BBO99_00005967</name>
    <name evidence="2" type="ORF">JM16_005782</name>
    <name evidence="3" type="ORF">JM18_004825</name>
</gene>
<dbReference type="EMBL" id="JPWV03000164">
    <property type="protein sequence ID" value="KAG2522542.1"/>
    <property type="molecule type" value="Genomic_DNA"/>
</dbReference>
<dbReference type="EMBL" id="JPWU03000160">
    <property type="protein sequence ID" value="KAG2524255.1"/>
    <property type="molecule type" value="Genomic_DNA"/>
</dbReference>
<reference evidence="6 7" key="2">
    <citation type="submission" date="2018-07" db="EMBL/GenBank/DDBJ databases">
        <title>Genome sequencing of oomycete isolates from Chile give support for New Zealand origin for Phytophthora kernoviae and make available the first Nothophytophthora sp. genome.</title>
        <authorList>
            <person name="Studholme D.J."/>
            <person name="Sanfuentes E."/>
            <person name="Panda P."/>
            <person name="Hill R."/>
            <person name="Sambles C."/>
            <person name="Grant M."/>
            <person name="Williams N.M."/>
            <person name="Mcdougal R.L."/>
        </authorList>
    </citation>
    <scope>NUCLEOTIDE SEQUENCE [LARGE SCALE GENOMIC DNA]</scope>
    <source>
        <strain evidence="4">Chile2</strain>
        <strain evidence="5">Chile4</strain>
    </source>
</reference>
<dbReference type="Proteomes" id="UP000285883">
    <property type="component" value="Unassembled WGS sequence"/>
</dbReference>
<evidence type="ECO:0000256" key="1">
    <source>
        <dbReference type="SAM" id="MobiDB-lite"/>
    </source>
</evidence>
<organism evidence="5 6">
    <name type="scientific">Phytophthora kernoviae</name>
    <dbReference type="NCBI Taxonomy" id="325452"/>
    <lineage>
        <taxon>Eukaryota</taxon>
        <taxon>Sar</taxon>
        <taxon>Stramenopiles</taxon>
        <taxon>Oomycota</taxon>
        <taxon>Peronosporomycetes</taxon>
        <taxon>Peronosporales</taxon>
        <taxon>Peronosporaceae</taxon>
        <taxon>Phytophthora</taxon>
    </lineage>
</organism>
<evidence type="ECO:0000313" key="7">
    <source>
        <dbReference type="Proteomes" id="UP000285883"/>
    </source>
</evidence>
<dbReference type="AlphaFoldDB" id="A0A3R7KID8"/>
<dbReference type="Proteomes" id="UP000285624">
    <property type="component" value="Unassembled WGS sequence"/>
</dbReference>
<evidence type="ECO:0000313" key="6">
    <source>
        <dbReference type="Proteomes" id="UP000285624"/>
    </source>
</evidence>
<sequence>MATQGLKPARIRMGMARHFGLTETELPSLRKVQWFISNFTKMQLHRSDYFDEIFDQIDQLMYSSAIPDTQPFTFGWQHDVHGKPDVGNVSDEKPFQVGLASKWLLLYASRDYANVKHYTGLDGKRTLVNRSVPQKRRKTRTANTRVSAGHPQMNGYALSTE</sequence>
<feature type="region of interest" description="Disordered" evidence="1">
    <location>
        <begin position="136"/>
        <end position="161"/>
    </location>
</feature>
<evidence type="ECO:0000313" key="2">
    <source>
        <dbReference type="EMBL" id="KAG2522542.1"/>
    </source>
</evidence>
<evidence type="ECO:0000313" key="3">
    <source>
        <dbReference type="EMBL" id="KAG2524255.1"/>
    </source>
</evidence>
<dbReference type="Proteomes" id="UP000792063">
    <property type="component" value="Unassembled WGS sequence"/>
</dbReference>
<dbReference type="EMBL" id="MAYM02001853">
    <property type="protein sequence ID" value="RLN10377.1"/>
    <property type="molecule type" value="Genomic_DNA"/>
</dbReference>
<reference evidence="2" key="1">
    <citation type="journal article" date="2015" name="Genom Data">
        <title>Genome sequences of six Phytophthora species associated with forests in New Zealand.</title>
        <authorList>
            <person name="Studholme D.J."/>
            <person name="McDougal R.L."/>
            <person name="Sambles C."/>
            <person name="Hansen E."/>
            <person name="Hardy G."/>
            <person name="Grant M."/>
            <person name="Ganley R.J."/>
            <person name="Williams N.M."/>
        </authorList>
    </citation>
    <scope>NUCLEOTIDE SEQUENCE</scope>
    <source>
        <strain evidence="2">NZFS 2646</strain>
        <strain evidence="3">NZFS 3630</strain>
    </source>
</reference>
<keyword evidence="6" id="KW-1185">Reference proteome</keyword>
<comment type="caution">
    <text evidence="5">The sequence shown here is derived from an EMBL/GenBank/DDBJ whole genome shotgun (WGS) entry which is preliminary data.</text>
</comment>
<protein>
    <submittedName>
        <fullName evidence="5">Uncharacterized protein</fullName>
    </submittedName>
</protein>
<accession>A0A3R7KID8</accession>
<proteinExistence type="predicted"/>
<dbReference type="Proteomes" id="UP000785171">
    <property type="component" value="Unassembled WGS sequence"/>
</dbReference>
<reference evidence="2" key="3">
    <citation type="submission" date="2020-06" db="EMBL/GenBank/DDBJ databases">
        <authorList>
            <person name="Studholme D.J."/>
        </authorList>
    </citation>
    <scope>NUCLEOTIDE SEQUENCE</scope>
    <source>
        <strain evidence="2">NZFS 2646</strain>
        <strain evidence="3">NZFS 3630</strain>
    </source>
</reference>
<evidence type="ECO:0000313" key="5">
    <source>
        <dbReference type="EMBL" id="RLN78440.1"/>
    </source>
</evidence>
<name>A0A3R7KID8_9STRA</name>